<evidence type="ECO:0000259" key="11">
    <source>
        <dbReference type="Pfam" id="PF07715"/>
    </source>
</evidence>
<keyword evidence="4 8" id="KW-0812">Transmembrane</keyword>
<dbReference type="Gene3D" id="2.60.40.1120">
    <property type="entry name" value="Carboxypeptidase-like, regulatory domain"/>
    <property type="match status" value="1"/>
</dbReference>
<keyword evidence="7 8" id="KW-0998">Cell outer membrane</keyword>
<organism evidence="12 13">
    <name type="scientific">Rheinheimera marina</name>
    <dbReference type="NCBI Taxonomy" id="1774958"/>
    <lineage>
        <taxon>Bacteria</taxon>
        <taxon>Pseudomonadati</taxon>
        <taxon>Pseudomonadota</taxon>
        <taxon>Gammaproteobacteria</taxon>
        <taxon>Chromatiales</taxon>
        <taxon>Chromatiaceae</taxon>
        <taxon>Rheinheimera</taxon>
    </lineage>
</organism>
<dbReference type="Proteomes" id="UP001595962">
    <property type="component" value="Unassembled WGS sequence"/>
</dbReference>
<dbReference type="EMBL" id="JBHSGB010000006">
    <property type="protein sequence ID" value="MFC4655043.1"/>
    <property type="molecule type" value="Genomic_DNA"/>
</dbReference>
<evidence type="ECO:0000259" key="10">
    <source>
        <dbReference type="Pfam" id="PF00593"/>
    </source>
</evidence>
<dbReference type="InterPro" id="IPR012910">
    <property type="entry name" value="Plug_dom"/>
</dbReference>
<dbReference type="InterPro" id="IPR010104">
    <property type="entry name" value="TonB_rcpt_bac"/>
</dbReference>
<dbReference type="InterPro" id="IPR000531">
    <property type="entry name" value="Beta-barrel_TonB"/>
</dbReference>
<evidence type="ECO:0000256" key="2">
    <source>
        <dbReference type="ARBA" id="ARBA00022448"/>
    </source>
</evidence>
<dbReference type="PROSITE" id="PS52016">
    <property type="entry name" value="TONB_DEPENDENT_REC_3"/>
    <property type="match status" value="1"/>
</dbReference>
<dbReference type="CDD" id="cd01347">
    <property type="entry name" value="ligand_gated_channel"/>
    <property type="match status" value="1"/>
</dbReference>
<evidence type="ECO:0000256" key="6">
    <source>
        <dbReference type="ARBA" id="ARBA00023136"/>
    </source>
</evidence>
<protein>
    <submittedName>
        <fullName evidence="12">TonB-dependent receptor</fullName>
    </submittedName>
</protein>
<evidence type="ECO:0000313" key="13">
    <source>
        <dbReference type="Proteomes" id="UP001595962"/>
    </source>
</evidence>
<gene>
    <name evidence="12" type="ORF">ACFO3I_08455</name>
</gene>
<keyword evidence="3 8" id="KW-1134">Transmembrane beta strand</keyword>
<dbReference type="PROSITE" id="PS51257">
    <property type="entry name" value="PROKAR_LIPOPROTEIN"/>
    <property type="match status" value="1"/>
</dbReference>
<comment type="subcellular location">
    <subcellularLocation>
        <location evidence="1 8">Cell outer membrane</location>
        <topology evidence="1 8">Multi-pass membrane protein</topology>
    </subcellularLocation>
</comment>
<accession>A0ABV9JL99</accession>
<evidence type="ECO:0000256" key="3">
    <source>
        <dbReference type="ARBA" id="ARBA00022452"/>
    </source>
</evidence>
<reference evidence="13" key="1">
    <citation type="journal article" date="2019" name="Int. J. Syst. Evol. Microbiol.">
        <title>The Global Catalogue of Microorganisms (GCM) 10K type strain sequencing project: providing services to taxonomists for standard genome sequencing and annotation.</title>
        <authorList>
            <consortium name="The Broad Institute Genomics Platform"/>
            <consortium name="The Broad Institute Genome Sequencing Center for Infectious Disease"/>
            <person name="Wu L."/>
            <person name="Ma J."/>
        </authorList>
    </citation>
    <scope>NUCLEOTIDE SEQUENCE [LARGE SCALE GENOMIC DNA]</scope>
    <source>
        <strain evidence="13">DT28</strain>
    </source>
</reference>
<dbReference type="RefSeq" id="WP_377333303.1">
    <property type="nucleotide sequence ID" value="NZ_JBHSGB010000006.1"/>
</dbReference>
<feature type="domain" description="TonB-dependent receptor-like beta-barrel" evidence="10">
    <location>
        <begin position="478"/>
        <end position="890"/>
    </location>
</feature>
<keyword evidence="13" id="KW-1185">Reference proteome</keyword>
<feature type="domain" description="TonB-dependent receptor plug" evidence="11">
    <location>
        <begin position="139"/>
        <end position="242"/>
    </location>
</feature>
<evidence type="ECO:0000256" key="5">
    <source>
        <dbReference type="ARBA" id="ARBA00023077"/>
    </source>
</evidence>
<name>A0ABV9JL99_9GAMM</name>
<dbReference type="InterPro" id="IPR037066">
    <property type="entry name" value="Plug_dom_sf"/>
</dbReference>
<dbReference type="Pfam" id="PF07715">
    <property type="entry name" value="Plug"/>
    <property type="match status" value="1"/>
</dbReference>
<dbReference type="InterPro" id="IPR039426">
    <property type="entry name" value="TonB-dep_rcpt-like"/>
</dbReference>
<dbReference type="SUPFAM" id="SSF56935">
    <property type="entry name" value="Porins"/>
    <property type="match status" value="1"/>
</dbReference>
<evidence type="ECO:0000256" key="1">
    <source>
        <dbReference type="ARBA" id="ARBA00004571"/>
    </source>
</evidence>
<dbReference type="NCBIfam" id="TIGR01782">
    <property type="entry name" value="TonB-Xanth-Caul"/>
    <property type="match status" value="1"/>
</dbReference>
<evidence type="ECO:0000256" key="4">
    <source>
        <dbReference type="ARBA" id="ARBA00022692"/>
    </source>
</evidence>
<evidence type="ECO:0000256" key="8">
    <source>
        <dbReference type="PROSITE-ProRule" id="PRU01360"/>
    </source>
</evidence>
<proteinExistence type="inferred from homology"/>
<dbReference type="Gene3D" id="2.40.170.20">
    <property type="entry name" value="TonB-dependent receptor, beta-barrel domain"/>
    <property type="match status" value="1"/>
</dbReference>
<evidence type="ECO:0000256" key="7">
    <source>
        <dbReference type="ARBA" id="ARBA00023237"/>
    </source>
</evidence>
<comment type="similarity">
    <text evidence="8 9">Belongs to the TonB-dependent receptor family.</text>
</comment>
<dbReference type="InterPro" id="IPR036942">
    <property type="entry name" value="Beta-barrel_TonB_sf"/>
</dbReference>
<keyword evidence="6 8" id="KW-0472">Membrane</keyword>
<dbReference type="SUPFAM" id="SSF49452">
    <property type="entry name" value="Starch-binding domain-like"/>
    <property type="match status" value="1"/>
</dbReference>
<dbReference type="Pfam" id="PF00593">
    <property type="entry name" value="TonB_dep_Rec_b-barrel"/>
    <property type="match status" value="1"/>
</dbReference>
<dbReference type="InterPro" id="IPR013784">
    <property type="entry name" value="Carb-bd-like_fold"/>
</dbReference>
<keyword evidence="2 8" id="KW-0813">Transport</keyword>
<evidence type="ECO:0000256" key="9">
    <source>
        <dbReference type="RuleBase" id="RU003357"/>
    </source>
</evidence>
<dbReference type="Gene3D" id="2.170.130.10">
    <property type="entry name" value="TonB-dependent receptor, plug domain"/>
    <property type="match status" value="1"/>
</dbReference>
<dbReference type="Pfam" id="PF13715">
    <property type="entry name" value="CarbopepD_reg_2"/>
    <property type="match status" value="1"/>
</dbReference>
<evidence type="ECO:0000313" key="12">
    <source>
        <dbReference type="EMBL" id="MFC4655043.1"/>
    </source>
</evidence>
<keyword evidence="12" id="KW-0675">Receptor</keyword>
<sequence length="924" mass="101726">MSALSKKTMFANKHLRFKKAILATAVAVGCVTPLMAAELSGRVLDSREVLLSGVQVSIPALKLSKVTGHDGRFAFANLPEGNYQLVLSYAGRSQQQQQVQLSGDLALGDLSLAVDSNIDKLTVQGQLNSASKALSQQRFASGIVSVATTDELGQFPDKNLSESLARLAGLSVEPDQGEGRFIRVRGLAPDYNTVTYNGTQLAAPEAGRRAVALDVIPSDLLASVEVSKTIAPEQAAGSLGGTVDIKAISAFDRRDNFYSLSGEGSYNQQQSETSPKFSGVATGIFDIGADKDALGVAFSASYADRKFGSDNVETGGSWDLDDEALEEFEQRQYSISRKRQGAALNLDYRPGGDTDYYLRTLYSEFVDTEVRQSLATEFSDPIQAGTDTGAELVRGIKAREESQSISAVVLGMKQQLDVWFWSLEGGMSKADEVTPYSLADGQFETEFEEGVTFLGGDIIRLQAPDGAYEAGNYELKEVEVADTRTEEREHNIKLDFGRDLLTSWGAVELKAGAKFSDRKKTADESLWLFEDLEDAGVSALSLADYSHSNARYGLDHFGPAVDPAALMAMLNSLDNSDYLDDVESQINDFRVDEQINAAYLQGNWQGEGWQVVAGSRYEHEQRDAFGSEYNAIDEEFSPRTYSGSEAHWLPALISKFELSDNSLLRAAATTSLVRPNFAQLAPAFLLEEDDDELEASFGNPALKSLRSTNLDLGMEYYPDELGVMSATLFYKDIEDFVYATDLAGYGDYAGFKAAETYVNGDDATLYGLELNLVQQLKGLGGFWQHFLLSANLTLTGSDAQISWYDDGERMTRDIDLPSQSDRTANLALGYEDEQWSLRLAANYKSEYLVEVGELDDARYDLFSDAQLQWDFSAKYKFSPALQLYFNAVNLTDEPYYNYTGKHQFNAQYEEYGRTFAFGVQLSRW</sequence>
<dbReference type="PANTHER" id="PTHR40980:SF4">
    <property type="entry name" value="TONB-DEPENDENT RECEPTOR-LIKE BETA-BARREL DOMAIN-CONTAINING PROTEIN"/>
    <property type="match status" value="1"/>
</dbReference>
<dbReference type="PANTHER" id="PTHR40980">
    <property type="entry name" value="PLUG DOMAIN-CONTAINING PROTEIN"/>
    <property type="match status" value="1"/>
</dbReference>
<comment type="caution">
    <text evidence="12">The sequence shown here is derived from an EMBL/GenBank/DDBJ whole genome shotgun (WGS) entry which is preliminary data.</text>
</comment>
<keyword evidence="5 9" id="KW-0798">TonB box</keyword>